<evidence type="ECO:0000313" key="13">
    <source>
        <dbReference type="Proteomes" id="UP000053664"/>
    </source>
</evidence>
<feature type="compositionally biased region" description="Pro residues" evidence="10">
    <location>
        <begin position="723"/>
        <end position="734"/>
    </location>
</feature>
<dbReference type="GO" id="GO:0008408">
    <property type="term" value="F:3'-5' exonuclease activity"/>
    <property type="evidence" value="ECO:0007669"/>
    <property type="project" value="InterPro"/>
</dbReference>
<dbReference type="eggNOG" id="KOG4373">
    <property type="taxonomic scope" value="Eukaryota"/>
</dbReference>
<dbReference type="CDD" id="cd06141">
    <property type="entry name" value="WRN_exo"/>
    <property type="match status" value="1"/>
</dbReference>
<dbReference type="PANTHER" id="PTHR13620">
    <property type="entry name" value="3-5 EXONUCLEASE"/>
    <property type="match status" value="1"/>
</dbReference>
<evidence type="ECO:0000256" key="3">
    <source>
        <dbReference type="ARBA" id="ARBA00022723"/>
    </source>
</evidence>
<keyword evidence="4" id="KW-0378">Hydrolase</keyword>
<dbReference type="KEGG" id="pfp:PFL1_02717"/>
<evidence type="ECO:0000256" key="6">
    <source>
        <dbReference type="ARBA" id="ARBA00022842"/>
    </source>
</evidence>
<dbReference type="RefSeq" id="XP_007878424.1">
    <property type="nucleotide sequence ID" value="XM_007880233.1"/>
</dbReference>
<reference evidence="12 13" key="1">
    <citation type="journal article" date="2013" name="Plant Cell">
        <title>The transition from a phytopathogenic smut ancestor to an anamorphic biocontrol agent deciphered by comparative whole-genome analysis.</title>
        <authorList>
            <person name="Lefebvre F."/>
            <person name="Joly D.L."/>
            <person name="Labbe C."/>
            <person name="Teichmann B."/>
            <person name="Linning R."/>
            <person name="Belzile F."/>
            <person name="Bakkeren G."/>
            <person name="Belanger R.R."/>
        </authorList>
    </citation>
    <scope>NUCLEOTIDE SEQUENCE [LARGE SCALE GENOMIC DNA]</scope>
    <source>
        <strain evidence="12 13">PF-1</strain>
    </source>
</reference>
<evidence type="ECO:0000256" key="8">
    <source>
        <dbReference type="ARBA" id="ARBA00040531"/>
    </source>
</evidence>
<keyword evidence="3" id="KW-0479">Metal-binding</keyword>
<evidence type="ECO:0000259" key="11">
    <source>
        <dbReference type="SMART" id="SM00474"/>
    </source>
</evidence>
<dbReference type="InterPro" id="IPR012337">
    <property type="entry name" value="RNaseH-like_sf"/>
</dbReference>
<evidence type="ECO:0000256" key="1">
    <source>
        <dbReference type="ARBA" id="ARBA00004123"/>
    </source>
</evidence>
<dbReference type="GO" id="GO:0003676">
    <property type="term" value="F:nucleic acid binding"/>
    <property type="evidence" value="ECO:0007669"/>
    <property type="project" value="InterPro"/>
</dbReference>
<dbReference type="GO" id="GO:0005634">
    <property type="term" value="C:nucleus"/>
    <property type="evidence" value="ECO:0007669"/>
    <property type="project" value="UniProtKB-SubCell"/>
</dbReference>
<dbReference type="Pfam" id="PF01612">
    <property type="entry name" value="DNA_pol_A_exo1"/>
    <property type="match status" value="1"/>
</dbReference>
<dbReference type="PANTHER" id="PTHR13620:SF109">
    <property type="entry name" value="3'-5' EXONUCLEASE"/>
    <property type="match status" value="1"/>
</dbReference>
<feature type="region of interest" description="Disordered" evidence="10">
    <location>
        <begin position="245"/>
        <end position="281"/>
    </location>
</feature>
<feature type="region of interest" description="Disordered" evidence="10">
    <location>
        <begin position="621"/>
        <end position="642"/>
    </location>
</feature>
<dbReference type="EMBL" id="KE361630">
    <property type="protein sequence ID" value="EPQ29498.1"/>
    <property type="molecule type" value="Genomic_DNA"/>
</dbReference>
<organism evidence="12 13">
    <name type="scientific">Pseudozyma flocculosa PF-1</name>
    <dbReference type="NCBI Taxonomy" id="1277687"/>
    <lineage>
        <taxon>Eukaryota</taxon>
        <taxon>Fungi</taxon>
        <taxon>Dikarya</taxon>
        <taxon>Basidiomycota</taxon>
        <taxon>Ustilaginomycotina</taxon>
        <taxon>Ustilaginomycetes</taxon>
        <taxon>Ustilaginales</taxon>
        <taxon>Ustilaginaceae</taxon>
        <taxon>Pseudozyma</taxon>
    </lineage>
</organism>
<evidence type="ECO:0000256" key="10">
    <source>
        <dbReference type="SAM" id="MobiDB-lite"/>
    </source>
</evidence>
<feature type="region of interest" description="Disordered" evidence="10">
    <location>
        <begin position="675"/>
        <end position="753"/>
    </location>
</feature>
<keyword evidence="5" id="KW-0269">Exonuclease</keyword>
<dbReference type="InterPro" id="IPR036397">
    <property type="entry name" value="RNaseH_sf"/>
</dbReference>
<accession>A0A061HA96</accession>
<feature type="compositionally biased region" description="Polar residues" evidence="10">
    <location>
        <begin position="178"/>
        <end position="187"/>
    </location>
</feature>
<dbReference type="GeneID" id="19316833"/>
<proteinExistence type="predicted"/>
<dbReference type="InterPro" id="IPR002562">
    <property type="entry name" value="3'-5'_exonuclease_dom"/>
</dbReference>
<evidence type="ECO:0000256" key="4">
    <source>
        <dbReference type="ARBA" id="ARBA00022801"/>
    </source>
</evidence>
<feature type="compositionally biased region" description="Acidic residues" evidence="10">
    <location>
        <begin position="742"/>
        <end position="753"/>
    </location>
</feature>
<feature type="compositionally biased region" description="Low complexity" evidence="10">
    <location>
        <begin position="504"/>
        <end position="525"/>
    </location>
</feature>
<evidence type="ECO:0000256" key="7">
    <source>
        <dbReference type="ARBA" id="ARBA00023242"/>
    </source>
</evidence>
<dbReference type="SMART" id="SM00474">
    <property type="entry name" value="35EXOc"/>
    <property type="match status" value="1"/>
</dbReference>
<evidence type="ECO:0000256" key="2">
    <source>
        <dbReference type="ARBA" id="ARBA00022722"/>
    </source>
</evidence>
<feature type="compositionally biased region" description="Low complexity" evidence="10">
    <location>
        <begin position="188"/>
        <end position="210"/>
    </location>
</feature>
<dbReference type="AlphaFoldDB" id="A0A061HA96"/>
<feature type="region of interest" description="Disordered" evidence="10">
    <location>
        <begin position="55"/>
        <end position="218"/>
    </location>
</feature>
<keyword evidence="6" id="KW-0460">Magnesium</keyword>
<feature type="region of interest" description="Disordered" evidence="10">
    <location>
        <begin position="464"/>
        <end position="484"/>
    </location>
</feature>
<dbReference type="Proteomes" id="UP000053664">
    <property type="component" value="Unassembled WGS sequence"/>
</dbReference>
<name>A0A061HA96_9BASI</name>
<dbReference type="OrthoDB" id="18193at2759"/>
<feature type="compositionally biased region" description="Low complexity" evidence="10">
    <location>
        <begin position="699"/>
        <end position="722"/>
    </location>
</feature>
<feature type="compositionally biased region" description="Low complexity" evidence="10">
    <location>
        <begin position="83"/>
        <end position="95"/>
    </location>
</feature>
<dbReference type="InterPro" id="IPR051132">
    <property type="entry name" value="3-5_Exonuclease_domain"/>
</dbReference>
<feature type="region of interest" description="Disordered" evidence="10">
    <location>
        <begin position="503"/>
        <end position="530"/>
    </location>
</feature>
<comment type="subcellular location">
    <subcellularLocation>
        <location evidence="1">Nucleus</location>
    </subcellularLocation>
</comment>
<dbReference type="GO" id="GO:0006139">
    <property type="term" value="P:nucleobase-containing compound metabolic process"/>
    <property type="evidence" value="ECO:0007669"/>
    <property type="project" value="InterPro"/>
</dbReference>
<feature type="compositionally biased region" description="Low complexity" evidence="10">
    <location>
        <begin position="121"/>
        <end position="165"/>
    </location>
</feature>
<feature type="domain" description="3'-5' exonuclease" evidence="11">
    <location>
        <begin position="283"/>
        <end position="463"/>
    </location>
</feature>
<dbReference type="SUPFAM" id="SSF53098">
    <property type="entry name" value="Ribonuclease H-like"/>
    <property type="match status" value="1"/>
</dbReference>
<sequence length="753" mass="80458">MVHSACAHHSFHTVATAAAARIVVSTTLVRRAYPTNATSSGTVMDSVFDSVDADAASSSRTKDRSRQWFVSNGPPPRHRRYDASSATASSTATTGTGTGTGTGTVATRMYPPLPIPIASTSLSEPRSPAASSSSPSSSSLYPPLAGASTSARSAPSASSRPTAAAPRPPPAPPLTSRQKGQSIPKTWSSTAPRRSAPRSYSTYRASSSRANQQREEERTQLEAHLDFYSYKQPVTAALSPGEAFLRRRSHPDPNPDPASSSAAAASVAAPPAPAPSTSHRLRPPAVAYTTDLAESIDLVHCLGPGPLALDMEWNFSHTGKVYKTALLQIASPSLVVLLHLSSIKVLPPPLLALLTDARRIKTGVAIRNDALKLQRDFGVACRGLVELSHVARAVDPSSWEGRRGGLISLRDLTRVYLGRKLRKDAVRTSDWTRTPLDAEQREYATNDVVVSLEILRALVARIDPGEGQGGAEGEGEGEGRQSEQEALVETLMKMARVDVDPVLSSASTTDKATASPTTTTTTRTPSNRKVLKPITLNAVSVRETIVLSSSPSSSSSSSSVSSNSESITLDRIELAHHRAMNLFLAPLSLTLSQIATTLNVKTTTVAAYIYKTLIDPVFWQRPQQQQQRGQGQGQGRGRRLSEEEWKRLDAELERGGRMLASTRSRIQRVRGGWMPDSWSRKAKLGRVGDDQSSSPPPSAAAAAMSAMNKSQPLPSSSSTSTPPARPPPPPPPPTSLHRSEAEWDEVDVVEPSH</sequence>
<dbReference type="GO" id="GO:0046872">
    <property type="term" value="F:metal ion binding"/>
    <property type="evidence" value="ECO:0007669"/>
    <property type="project" value="UniProtKB-KW"/>
</dbReference>
<feature type="compositionally biased region" description="Low complexity" evidence="10">
    <location>
        <begin position="257"/>
        <end position="269"/>
    </location>
</feature>
<evidence type="ECO:0000256" key="9">
    <source>
        <dbReference type="ARBA" id="ARBA00042761"/>
    </source>
</evidence>
<protein>
    <recommendedName>
        <fullName evidence="8">3'-5' exonuclease</fullName>
    </recommendedName>
    <alternativeName>
        <fullName evidence="9">Werner Syndrome-like exonuclease</fullName>
    </alternativeName>
</protein>
<evidence type="ECO:0000313" key="12">
    <source>
        <dbReference type="EMBL" id="EPQ29498.1"/>
    </source>
</evidence>
<keyword evidence="7" id="KW-0539">Nucleus</keyword>
<evidence type="ECO:0000256" key="5">
    <source>
        <dbReference type="ARBA" id="ARBA00022839"/>
    </source>
</evidence>
<keyword evidence="2" id="KW-0540">Nuclease</keyword>
<dbReference type="HOGENOM" id="CLU_369655_0_0_1"/>
<gene>
    <name evidence="12" type="ORF">PFL1_02717</name>
</gene>
<dbReference type="Gene3D" id="3.30.420.10">
    <property type="entry name" value="Ribonuclease H-like superfamily/Ribonuclease H"/>
    <property type="match status" value="1"/>
</dbReference>